<evidence type="ECO:0000256" key="5">
    <source>
        <dbReference type="PROSITE-ProRule" id="PRU01240"/>
    </source>
</evidence>
<dbReference type="PANTHER" id="PTHR43806:SF65">
    <property type="entry name" value="SERINE PROTEASE APRX"/>
    <property type="match status" value="1"/>
</dbReference>
<keyword evidence="9" id="KW-1185">Reference proteome</keyword>
<keyword evidence="4 5" id="KW-0720">Serine protease</keyword>
<dbReference type="SUPFAM" id="SSF52743">
    <property type="entry name" value="Subtilisin-like"/>
    <property type="match status" value="1"/>
</dbReference>
<dbReference type="InterPro" id="IPR015500">
    <property type="entry name" value="Peptidase_S8_subtilisin-rel"/>
</dbReference>
<dbReference type="PROSITE" id="PS00136">
    <property type="entry name" value="SUBTILASE_ASP"/>
    <property type="match status" value="1"/>
</dbReference>
<dbReference type="PROSITE" id="PS00138">
    <property type="entry name" value="SUBTILASE_SER"/>
    <property type="match status" value="1"/>
</dbReference>
<feature type="active site" description="Charge relay system" evidence="5">
    <location>
        <position position="187"/>
    </location>
</feature>
<accession>A0ABT5X9U9</accession>
<dbReference type="Pfam" id="PF00082">
    <property type="entry name" value="Peptidase_S8"/>
    <property type="match status" value="1"/>
</dbReference>
<evidence type="ECO:0000256" key="6">
    <source>
        <dbReference type="RuleBase" id="RU003355"/>
    </source>
</evidence>
<evidence type="ECO:0000256" key="1">
    <source>
        <dbReference type="ARBA" id="ARBA00011073"/>
    </source>
</evidence>
<evidence type="ECO:0000256" key="3">
    <source>
        <dbReference type="ARBA" id="ARBA00022801"/>
    </source>
</evidence>
<feature type="active site" description="Charge relay system" evidence="5">
    <location>
        <position position="154"/>
    </location>
</feature>
<dbReference type="PROSITE" id="PS00137">
    <property type="entry name" value="SUBTILASE_HIS"/>
    <property type="match status" value="1"/>
</dbReference>
<dbReference type="PROSITE" id="PS51892">
    <property type="entry name" value="SUBTILASE"/>
    <property type="match status" value="1"/>
</dbReference>
<dbReference type="PRINTS" id="PR00723">
    <property type="entry name" value="SUBTILISIN"/>
</dbReference>
<evidence type="ECO:0000313" key="9">
    <source>
        <dbReference type="Proteomes" id="UP001220010"/>
    </source>
</evidence>
<dbReference type="InterPro" id="IPR023828">
    <property type="entry name" value="Peptidase_S8_Ser-AS"/>
</dbReference>
<organism evidence="8 9">
    <name type="scientific">Candidatus Methanocrinis natronophilus</name>
    <dbReference type="NCBI Taxonomy" id="3033396"/>
    <lineage>
        <taxon>Archaea</taxon>
        <taxon>Methanobacteriati</taxon>
        <taxon>Methanobacteriota</taxon>
        <taxon>Stenosarchaea group</taxon>
        <taxon>Methanomicrobia</taxon>
        <taxon>Methanotrichales</taxon>
        <taxon>Methanotrichaceae</taxon>
        <taxon>Methanocrinis</taxon>
    </lineage>
</organism>
<sequence length="1138" mass="119937">MDAERWRPALAVGLLLALMAASPSSGLGSLIGSDPLAEEMAAAMDIFIEGAGGGDLPVIVIFRDGADREAKGLHVKRSFRVINGVSGTISPEAFGALGADPNVLGVYPDGSVVVAQPANATPDDGGYCVTERVNAKPLWDLGIDGAGVVVAVLDSGIDKNHPDLAGKVVGEVNFVDSERTTDDLLGHGTAVAGIIAGSGTASGGRYTGVAPGASLLNVRVIDSRGSGQISDIIAGIDWAIDNGAHILSMSLGGLNLGESNPPISMAADNAMDAGTVVCVSAGNLDERLLLLMLVASSVCLGCVESPGDGVKVITVGATDWEDRIAAFSGSGPLRDGRYKPTLVAPGVNVVTTVPQNLDIEGKIAGYYAATSGTSLSTPVVAGVAALLLQAEPGITPAGVKAALTGGAKKLDNTQGEEYEAYYQGAGLVDAGRSFDLLHGDRLSGALPDRWAAGRWVYGDFWIAGDSTVYGSLDTGADRFQKKIYALAPGDVDWSSKFLFFTDRELSDVSTSASGDISGWTSVQPLPRGIPANGQRIFGAAVSVPHGAESGRYEGSIDISENGTAIFSIPVTIDVAEKIEMVTGRGSVAGTIGRGGWDYYYVSVPVSTDELKSTLRWEGDCDLDLFLLSPTSEYYPAGRGEGQETVSVEAPSTGRWMMAVHPRNITGEVDYILEVERTLLAPTPRRWAVGSATPGETKDIQFTLRNGGPSLANVTYLGMTEVVEKARWSDSIGDKVIWTVPIEVPANATRLGVRLAWADPESDLALLLFNQDGRAVDVSYSRGVQEVVGANHPAPGVWRAIVYGFHVTTKAREPFDLEATFYVQDSWSWISATGPDSLDSGTEQIVNATITVPSDAPSSAVEGYIQIRADEDRFAIPVTVTVAGASLTGDSSIDLIDEDGDGLYERLCIQVGVDVISPGEYRVEGSLVDGNGTYIGWLGDRKELDGSGSIEICVNGSEIWRKGTCGPLSLENLFLYSGRGDIIDRYDGNVTIFKCPQDFQPISARFTGEFGDEMMATPSQAETKPDAIVIGVGVAVQHPGSYEVSGRLIDDDGFEIDRTAETVFLEAGVHTVPLSFNPLKFIMKHRPSRLHLADLTLSLNGETIEEREKAFSTGLYRPRDISTARDTYVISSPAGVGGS</sequence>
<comment type="similarity">
    <text evidence="1 5 6">Belongs to the peptidase S8 family.</text>
</comment>
<dbReference type="Gene3D" id="3.40.50.200">
    <property type="entry name" value="Peptidase S8/S53 domain"/>
    <property type="match status" value="1"/>
</dbReference>
<feature type="active site" description="Charge relay system" evidence="5">
    <location>
        <position position="374"/>
    </location>
</feature>
<gene>
    <name evidence="8" type="ORF">P0O15_09770</name>
</gene>
<keyword evidence="2 5" id="KW-0645">Protease</keyword>
<dbReference type="PANTHER" id="PTHR43806">
    <property type="entry name" value="PEPTIDASE S8"/>
    <property type="match status" value="1"/>
</dbReference>
<name>A0ABT5X9U9_9EURY</name>
<dbReference type="EMBL" id="JARFPK010000041">
    <property type="protein sequence ID" value="MDF0591445.1"/>
    <property type="molecule type" value="Genomic_DNA"/>
</dbReference>
<dbReference type="InterPro" id="IPR022398">
    <property type="entry name" value="Peptidase_S8_His-AS"/>
</dbReference>
<reference evidence="8 9" key="1">
    <citation type="submission" date="2023-03" db="EMBL/GenBank/DDBJ databases">
        <title>WGS of Methanotrichaceae archaeon Mx.</title>
        <authorList>
            <person name="Sorokin D.Y."/>
            <person name="Merkel A.Y."/>
        </authorList>
    </citation>
    <scope>NUCLEOTIDE SEQUENCE [LARGE SCALE GENOMIC DNA]</scope>
    <source>
        <strain evidence="8 9">Mx</strain>
    </source>
</reference>
<dbReference type="CDD" id="cd07487">
    <property type="entry name" value="Peptidases_S8_1"/>
    <property type="match status" value="1"/>
</dbReference>
<evidence type="ECO:0000259" key="7">
    <source>
        <dbReference type="Pfam" id="PF00082"/>
    </source>
</evidence>
<dbReference type="InterPro" id="IPR050131">
    <property type="entry name" value="Peptidase_S8_subtilisin-like"/>
</dbReference>
<protein>
    <submittedName>
        <fullName evidence="8">S8 family peptidase</fullName>
    </submittedName>
</protein>
<feature type="domain" description="Peptidase S8/S53" evidence="7">
    <location>
        <begin position="145"/>
        <end position="416"/>
    </location>
</feature>
<dbReference type="InterPro" id="IPR000209">
    <property type="entry name" value="Peptidase_S8/S53_dom"/>
</dbReference>
<evidence type="ECO:0000313" key="8">
    <source>
        <dbReference type="EMBL" id="MDF0591445.1"/>
    </source>
</evidence>
<dbReference type="Gene3D" id="2.60.120.380">
    <property type="match status" value="2"/>
</dbReference>
<keyword evidence="3 5" id="KW-0378">Hydrolase</keyword>
<dbReference type="InterPro" id="IPR023827">
    <property type="entry name" value="Peptidase_S8_Asp-AS"/>
</dbReference>
<comment type="caution">
    <text evidence="8">The sequence shown here is derived from an EMBL/GenBank/DDBJ whole genome shotgun (WGS) entry which is preliminary data.</text>
</comment>
<dbReference type="InterPro" id="IPR036852">
    <property type="entry name" value="Peptidase_S8/S53_dom_sf"/>
</dbReference>
<dbReference type="RefSeq" id="WP_316967178.1">
    <property type="nucleotide sequence ID" value="NZ_JARFPK010000041.1"/>
</dbReference>
<proteinExistence type="inferred from homology"/>
<dbReference type="Proteomes" id="UP001220010">
    <property type="component" value="Unassembled WGS sequence"/>
</dbReference>
<evidence type="ECO:0000256" key="2">
    <source>
        <dbReference type="ARBA" id="ARBA00022670"/>
    </source>
</evidence>
<evidence type="ECO:0000256" key="4">
    <source>
        <dbReference type="ARBA" id="ARBA00022825"/>
    </source>
</evidence>